<dbReference type="EMBL" id="CP060636">
    <property type="protein sequence ID" value="QNM10716.1"/>
    <property type="molecule type" value="Genomic_DNA"/>
</dbReference>
<gene>
    <name evidence="2" type="ORF">H9Q80_10465</name>
</gene>
<reference evidence="2 3" key="1">
    <citation type="submission" date="2020-08" db="EMBL/GenBank/DDBJ databases">
        <authorList>
            <person name="Liu C."/>
            <person name="Sun Q."/>
        </authorList>
    </citation>
    <scope>NUCLEOTIDE SEQUENCE [LARGE SCALE GENOMIC DNA]</scope>
    <source>
        <strain evidence="2 3">NSJ-61</strain>
    </source>
</reference>
<accession>A0A7G9GIT4</accession>
<dbReference type="AlphaFoldDB" id="A0A7G9GIT4"/>
<organism evidence="2 3">
    <name type="scientific">[Eubacterium] hominis</name>
    <dbReference type="NCBI Taxonomy" id="2764325"/>
    <lineage>
        <taxon>Bacteria</taxon>
        <taxon>Bacillati</taxon>
        <taxon>Bacillota</taxon>
        <taxon>Erysipelotrichia</taxon>
        <taxon>Erysipelotrichales</taxon>
        <taxon>Erysipelotrichaceae</taxon>
        <taxon>Amedibacillus</taxon>
    </lineage>
</organism>
<evidence type="ECO:0000313" key="3">
    <source>
        <dbReference type="Proteomes" id="UP000515856"/>
    </source>
</evidence>
<proteinExistence type="predicted"/>
<dbReference type="KEGG" id="ehn:H9Q80_10465"/>
<feature type="transmembrane region" description="Helical" evidence="1">
    <location>
        <begin position="64"/>
        <end position="84"/>
    </location>
</feature>
<protein>
    <recommendedName>
        <fullName evidence="4">LPXTG cell wall anchor domain-containing protein</fullName>
    </recommendedName>
</protein>
<evidence type="ECO:0000256" key="1">
    <source>
        <dbReference type="SAM" id="Phobius"/>
    </source>
</evidence>
<name>A0A7G9GIT4_9FIRM</name>
<evidence type="ECO:0008006" key="4">
    <source>
        <dbReference type="Google" id="ProtNLM"/>
    </source>
</evidence>
<dbReference type="RefSeq" id="WP_147322647.1">
    <property type="nucleotide sequence ID" value="NZ_CP060636.1"/>
</dbReference>
<keyword evidence="3" id="KW-1185">Reference proteome</keyword>
<dbReference type="Proteomes" id="UP000515856">
    <property type="component" value="Chromosome"/>
</dbReference>
<sequence length="91" mass="9685">MLIPDAVDPTTKSITVTFPDLSPVAVVYVPKDKVASIDHVKNYGNGTKPSGVIKDTANDMESSMHPLFFIAGGIVLLAAAIFVLKKKSSVR</sequence>
<evidence type="ECO:0000313" key="2">
    <source>
        <dbReference type="EMBL" id="QNM10716.1"/>
    </source>
</evidence>
<keyword evidence="1" id="KW-0812">Transmembrane</keyword>
<keyword evidence="1" id="KW-0472">Membrane</keyword>
<keyword evidence="1" id="KW-1133">Transmembrane helix</keyword>